<dbReference type="InterPro" id="IPR040442">
    <property type="entry name" value="Pyrv_kinase-like_dom_sf"/>
</dbReference>
<dbReference type="InterPro" id="IPR006318">
    <property type="entry name" value="PTS_EI-like"/>
</dbReference>
<dbReference type="Gene3D" id="1.10.274.10">
    <property type="entry name" value="PtsI, HPr-binding domain"/>
    <property type="match status" value="1"/>
</dbReference>
<evidence type="ECO:0000256" key="13">
    <source>
        <dbReference type="ARBA" id="ARBA00022842"/>
    </source>
</evidence>
<dbReference type="GO" id="GO:0008965">
    <property type="term" value="F:phosphoenolpyruvate-protein phosphotransferase activity"/>
    <property type="evidence" value="ECO:0007669"/>
    <property type="project" value="UniProtKB-EC"/>
</dbReference>
<dbReference type="GO" id="GO:0016301">
    <property type="term" value="F:kinase activity"/>
    <property type="evidence" value="ECO:0007669"/>
    <property type="project" value="UniProtKB-KW"/>
</dbReference>
<keyword evidence="18" id="KW-1185">Reference proteome</keyword>
<comment type="similarity">
    <text evidence="4">Belongs to the PEP-utilizing enzyme family.</text>
</comment>
<dbReference type="RefSeq" id="WP_014490429.1">
    <property type="nucleotide sequence ID" value="NZ_BJNK01000022.1"/>
</dbReference>
<dbReference type="EC" id="2.7.3.9" evidence="5"/>
<feature type="domain" description="GAF" evidence="14">
    <location>
        <begin position="24"/>
        <end position="170"/>
    </location>
</feature>
<reference evidence="16 18" key="2">
    <citation type="submission" date="2024-06" db="EMBL/GenBank/DDBJ databases">
        <title>Genomic Encyclopedia of Type Strains, Phase V (KMG-V): Genome sequencing to study the core and pangenomes of soil and plant-associated prokaryotes.</title>
        <authorList>
            <person name="Whitman W."/>
        </authorList>
    </citation>
    <scope>NUCLEOTIDE SEQUENCE [LARGE SCALE GENOMIC DNA]</scope>
    <source>
        <strain evidence="16 18">USDA 160</strain>
    </source>
</reference>
<dbReference type="SUPFAM" id="SSF51621">
    <property type="entry name" value="Phosphoenolpyruvate/pyruvate domain"/>
    <property type="match status" value="1"/>
</dbReference>
<dbReference type="PANTHER" id="PTHR46244:SF6">
    <property type="entry name" value="PHOSPHOENOLPYRUVATE-PROTEIN PHOSPHOTRANSFERASE"/>
    <property type="match status" value="1"/>
</dbReference>
<evidence type="ECO:0000256" key="11">
    <source>
        <dbReference type="ARBA" id="ARBA00022723"/>
    </source>
</evidence>
<dbReference type="InterPro" id="IPR029016">
    <property type="entry name" value="GAF-like_dom_sf"/>
</dbReference>
<evidence type="ECO:0000256" key="9">
    <source>
        <dbReference type="ARBA" id="ARBA00022679"/>
    </source>
</evidence>
<keyword evidence="9 16" id="KW-0808">Transferase</keyword>
<dbReference type="InterPro" id="IPR008731">
    <property type="entry name" value="PTS_EIN"/>
</dbReference>
<dbReference type="AlphaFoldDB" id="A0A0A3XLS6"/>
<comment type="cofactor">
    <cofactor evidence="2">
        <name>Mg(2+)</name>
        <dbReference type="ChEBI" id="CHEBI:18420"/>
    </cofactor>
</comment>
<reference evidence="15 17" key="1">
    <citation type="submission" date="2014-09" db="EMBL/GenBank/DDBJ databases">
        <title>Draft genome of Bradyrhizobium japonicum Is-34.</title>
        <authorList>
            <person name="Tsurumaru H."/>
            <person name="Yamakawa T."/>
            <person name="Hashimoto S."/>
            <person name="Okizaki K."/>
            <person name="Kanesaki Y."/>
            <person name="Yoshikawa H."/>
            <person name="Yajima S."/>
        </authorList>
    </citation>
    <scope>NUCLEOTIDE SEQUENCE [LARGE SCALE GENOMIC DNA]</scope>
    <source>
        <strain evidence="15 17">Is-34</strain>
    </source>
</reference>
<dbReference type="EMBL" id="JBEPTQ010000002">
    <property type="protein sequence ID" value="MET4726101.1"/>
    <property type="molecule type" value="Genomic_DNA"/>
</dbReference>
<dbReference type="InterPro" id="IPR023151">
    <property type="entry name" value="PEP_util_CS"/>
</dbReference>
<keyword evidence="10" id="KW-0598">Phosphotransferase system</keyword>
<dbReference type="GeneID" id="64066075"/>
<keyword evidence="11" id="KW-0479">Metal-binding</keyword>
<dbReference type="InterPro" id="IPR036637">
    <property type="entry name" value="Phosphohistidine_dom_sf"/>
</dbReference>
<dbReference type="SMART" id="SM00065">
    <property type="entry name" value="GAF"/>
    <property type="match status" value="1"/>
</dbReference>
<dbReference type="eggNOG" id="COG3605">
    <property type="taxonomic scope" value="Bacteria"/>
</dbReference>
<dbReference type="GO" id="GO:0005737">
    <property type="term" value="C:cytoplasm"/>
    <property type="evidence" value="ECO:0007669"/>
    <property type="project" value="UniProtKB-SubCell"/>
</dbReference>
<evidence type="ECO:0000256" key="4">
    <source>
        <dbReference type="ARBA" id="ARBA00007837"/>
    </source>
</evidence>
<comment type="caution">
    <text evidence="15">The sequence shown here is derived from an EMBL/GenBank/DDBJ whole genome shotgun (WGS) entry which is preliminary data.</text>
</comment>
<dbReference type="Proteomes" id="UP000030377">
    <property type="component" value="Unassembled WGS sequence"/>
</dbReference>
<evidence type="ECO:0000256" key="6">
    <source>
        <dbReference type="ARBA" id="ARBA00022448"/>
    </source>
</evidence>
<dbReference type="SUPFAM" id="SSF47831">
    <property type="entry name" value="Enzyme I of the PEP:sugar phosphotransferase system HPr-binding (sub)domain"/>
    <property type="match status" value="1"/>
</dbReference>
<accession>A0A0A3XLS6</accession>
<dbReference type="InterPro" id="IPR008279">
    <property type="entry name" value="PEP-util_enz_mobile_dom"/>
</dbReference>
<evidence type="ECO:0000256" key="5">
    <source>
        <dbReference type="ARBA" id="ARBA00012232"/>
    </source>
</evidence>
<dbReference type="PROSITE" id="PS00742">
    <property type="entry name" value="PEP_ENZYMES_2"/>
    <property type="match status" value="1"/>
</dbReference>
<evidence type="ECO:0000256" key="7">
    <source>
        <dbReference type="ARBA" id="ARBA00022490"/>
    </source>
</evidence>
<keyword evidence="6" id="KW-0813">Transport</keyword>
<evidence type="ECO:0000256" key="1">
    <source>
        <dbReference type="ARBA" id="ARBA00000683"/>
    </source>
</evidence>
<dbReference type="GO" id="GO:0009401">
    <property type="term" value="P:phosphoenolpyruvate-dependent sugar phosphotransferase system"/>
    <property type="evidence" value="ECO:0007669"/>
    <property type="project" value="UniProtKB-KW"/>
</dbReference>
<dbReference type="Gene3D" id="3.50.30.10">
    <property type="entry name" value="Phosphohistidine domain"/>
    <property type="match status" value="1"/>
</dbReference>
<keyword evidence="8" id="KW-0762">Sugar transport</keyword>
<evidence type="ECO:0000313" key="15">
    <source>
        <dbReference type="EMBL" id="KGT74219.1"/>
    </source>
</evidence>
<dbReference type="InterPro" id="IPR003018">
    <property type="entry name" value="GAF"/>
</dbReference>
<keyword evidence="12" id="KW-0418">Kinase</keyword>
<sequence length="755" mass="82255">MRSASGGPRVLLRRLRETMAEQVSAQERLDKIVVLIAANMVAEVCSVYVLRIDNTLELYATEGLNREAVHHTVLSAHEGLVGLVASEATPLNLSDAQSHPAFSFRPETGEEIYHSFLGVPILRAGNTLGVLVVQNRAKRNYVEEELEALQTTAMVLAELIASGELSALAQPGQEPAARHSAQKVGAILSEGIALGHVVLHEPRVVIKDYIAEDLPKEIKRLDTALAKLRADLDRMLERGDVAEGGEHREVLEAYRMFANDQGWSHKLHEAVATGLTAEAAVERVQSDTRARMLRSTDPYLRDRLHDLEDLGYRLMRQLVGQDHAPSREQLPDNAIVIARAMGPAALLDYDRKRLRGIVLEEGTANSHVSIVARALGIPAVGEVPNAPGIADPGDAIIVDGTSGSIYVRPSQEVEAAFAERVRFRARRQAQYLALRDLPCVTRDGQKVELMINAGLAIDLPHIEDTGSAGIGLFRTELQFMVGQSLPRTSDQLALYRTVLDAAGTKPVTFRTLDIGGDKALPYMEAVIEENPALGWRAIRLGLDRPGLLRGQIRALLRAGGGRALRIMFPMISEVAEFDSAKALVERELTYLRQHGHTLPERIDIGTMVEVPALLYQLDELLKKVDFISVGSNDLFQFLFAVDRGNAKVSERFDTMSAPILRVLREIARKSNDAKKSLSLCGEMASKPIGALALIAMGYRSLSLSATALGPVKAMVIDLDAKKAEAVLGPLLDAPAGSVSIRQKLTEFAEAEGLAL</sequence>
<dbReference type="InterPro" id="IPR036618">
    <property type="entry name" value="PtsI_HPr-bd_sf"/>
</dbReference>
<keyword evidence="7" id="KW-0963">Cytoplasm</keyword>
<evidence type="ECO:0000256" key="2">
    <source>
        <dbReference type="ARBA" id="ARBA00001946"/>
    </source>
</evidence>
<dbReference type="Pfam" id="PF01590">
    <property type="entry name" value="GAF"/>
    <property type="match status" value="1"/>
</dbReference>
<dbReference type="Gene3D" id="3.30.450.40">
    <property type="match status" value="1"/>
</dbReference>
<keyword evidence="13" id="KW-0460">Magnesium</keyword>
<evidence type="ECO:0000256" key="3">
    <source>
        <dbReference type="ARBA" id="ARBA00004496"/>
    </source>
</evidence>
<dbReference type="InterPro" id="IPR000121">
    <property type="entry name" value="PEP_util_C"/>
</dbReference>
<dbReference type="InterPro" id="IPR015813">
    <property type="entry name" value="Pyrv/PenolPyrv_kinase-like_dom"/>
</dbReference>
<dbReference type="Pfam" id="PF02896">
    <property type="entry name" value="PEP-utilizers_C"/>
    <property type="match status" value="1"/>
</dbReference>
<dbReference type="Pfam" id="PF00391">
    <property type="entry name" value="PEP-utilizers"/>
    <property type="match status" value="1"/>
</dbReference>
<dbReference type="KEGG" id="bjp:RN69_01090"/>
<evidence type="ECO:0000313" key="18">
    <source>
        <dbReference type="Proteomes" id="UP001549291"/>
    </source>
</evidence>
<dbReference type="NCBIfam" id="TIGR01417">
    <property type="entry name" value="PTS_I_fam"/>
    <property type="match status" value="1"/>
</dbReference>
<dbReference type="STRING" id="375.BKD09_RS01080"/>
<dbReference type="GO" id="GO:0046872">
    <property type="term" value="F:metal ion binding"/>
    <property type="evidence" value="ECO:0007669"/>
    <property type="project" value="UniProtKB-KW"/>
</dbReference>
<comment type="catalytic activity">
    <reaction evidence="1">
        <text>L-histidyl-[protein] + phosphoenolpyruvate = N(pros)-phospho-L-histidyl-[protein] + pyruvate</text>
        <dbReference type="Rhea" id="RHEA:23880"/>
        <dbReference type="Rhea" id="RHEA-COMP:9745"/>
        <dbReference type="Rhea" id="RHEA-COMP:9746"/>
        <dbReference type="ChEBI" id="CHEBI:15361"/>
        <dbReference type="ChEBI" id="CHEBI:29979"/>
        <dbReference type="ChEBI" id="CHEBI:58702"/>
        <dbReference type="ChEBI" id="CHEBI:64837"/>
        <dbReference type="EC" id="2.7.3.9"/>
    </reaction>
</comment>
<evidence type="ECO:0000313" key="17">
    <source>
        <dbReference type="Proteomes" id="UP000030377"/>
    </source>
</evidence>
<dbReference type="PANTHER" id="PTHR46244">
    <property type="entry name" value="PHOSPHOENOLPYRUVATE-PROTEIN PHOSPHOTRANSFERASE"/>
    <property type="match status" value="1"/>
</dbReference>
<evidence type="ECO:0000256" key="12">
    <source>
        <dbReference type="ARBA" id="ARBA00022777"/>
    </source>
</evidence>
<organism evidence="15 17">
    <name type="scientific">Bradyrhizobium japonicum</name>
    <dbReference type="NCBI Taxonomy" id="375"/>
    <lineage>
        <taxon>Bacteria</taxon>
        <taxon>Pseudomonadati</taxon>
        <taxon>Pseudomonadota</taxon>
        <taxon>Alphaproteobacteria</taxon>
        <taxon>Hyphomicrobiales</taxon>
        <taxon>Nitrobacteraceae</taxon>
        <taxon>Bradyrhizobium</taxon>
    </lineage>
</organism>
<dbReference type="EMBL" id="JRPN01000035">
    <property type="protein sequence ID" value="KGT74219.1"/>
    <property type="molecule type" value="Genomic_DNA"/>
</dbReference>
<dbReference type="PRINTS" id="PR01736">
    <property type="entry name" value="PHPHTRNFRASE"/>
</dbReference>
<protein>
    <recommendedName>
        <fullName evidence="5">phosphoenolpyruvate--protein phosphotransferase</fullName>
        <ecNumber evidence="5">2.7.3.9</ecNumber>
    </recommendedName>
</protein>
<dbReference type="SUPFAM" id="SSF55781">
    <property type="entry name" value="GAF domain-like"/>
    <property type="match status" value="1"/>
</dbReference>
<dbReference type="Gene3D" id="3.20.20.60">
    <property type="entry name" value="Phosphoenolpyruvate-binding domains"/>
    <property type="match status" value="1"/>
</dbReference>
<evidence type="ECO:0000313" key="16">
    <source>
        <dbReference type="EMBL" id="MET4726101.1"/>
    </source>
</evidence>
<dbReference type="Pfam" id="PF05524">
    <property type="entry name" value="PEP-utilisers_N"/>
    <property type="match status" value="1"/>
</dbReference>
<evidence type="ECO:0000259" key="14">
    <source>
        <dbReference type="SMART" id="SM00065"/>
    </source>
</evidence>
<dbReference type="Proteomes" id="UP001549291">
    <property type="component" value="Unassembled WGS sequence"/>
</dbReference>
<dbReference type="SUPFAM" id="SSF52009">
    <property type="entry name" value="Phosphohistidine domain"/>
    <property type="match status" value="1"/>
</dbReference>
<dbReference type="InterPro" id="IPR050499">
    <property type="entry name" value="PEP-utilizing_PTS_enzyme"/>
</dbReference>
<evidence type="ECO:0000256" key="8">
    <source>
        <dbReference type="ARBA" id="ARBA00022597"/>
    </source>
</evidence>
<gene>
    <name evidence="16" type="ORF">ABIF63_010207</name>
    <name evidence="15" type="ORF">MA20_39685</name>
</gene>
<evidence type="ECO:0000256" key="10">
    <source>
        <dbReference type="ARBA" id="ARBA00022683"/>
    </source>
</evidence>
<name>A0A0A3XLS6_BRAJP</name>
<proteinExistence type="inferred from homology"/>
<dbReference type="PATRIC" id="fig|375.37.peg.5681"/>
<comment type="subcellular location">
    <subcellularLocation>
        <location evidence="3">Cytoplasm</location>
    </subcellularLocation>
</comment>